<organism evidence="2 3">
    <name type="scientific">Halteria grandinella</name>
    <dbReference type="NCBI Taxonomy" id="5974"/>
    <lineage>
        <taxon>Eukaryota</taxon>
        <taxon>Sar</taxon>
        <taxon>Alveolata</taxon>
        <taxon>Ciliophora</taxon>
        <taxon>Intramacronucleata</taxon>
        <taxon>Spirotrichea</taxon>
        <taxon>Stichotrichia</taxon>
        <taxon>Sporadotrichida</taxon>
        <taxon>Halteriidae</taxon>
        <taxon>Halteria</taxon>
    </lineage>
</organism>
<accession>A0A8J8T476</accession>
<keyword evidence="3" id="KW-1185">Reference proteome</keyword>
<evidence type="ECO:0000313" key="2">
    <source>
        <dbReference type="EMBL" id="TNV81707.1"/>
    </source>
</evidence>
<dbReference type="AlphaFoldDB" id="A0A8J8T476"/>
<dbReference type="OrthoDB" id="10684895at2759"/>
<sequence length="651" mass="74725">MRSNVASPKRSKLRYSDYIQAPLQGKSKYRVSDSLFLEQFSNGEQFEQESYSSAAKASAKLLSGTFNKKSRFGSLGHQNQLQGDIKVGRKLVRGLEGNLFLGNYGFVDHSPKNGNQMSSYHSQQYTIATLTSTHRMFPQNLKQDELGKTCTNFTSPFPFNKTLQGQSKKNLSPKTKLFRSKIIRPCQAEEQLRLSEQGGSEGGHSPTARTYFDHSQQSTVMNQTGFTTNRSNKQSLRSSVDETAQLKSGVSIGMKKALQTSSIPHKDIYYHDKPRMANDDLSGYYFQKMGATQGQSGVFNKSTNLNRDAENISPRGSYSPDPRDYHYPKIHKKTTNKGCDKKTKINDAEIFDFEESVGTPQNIDGIAFIMEDPNTHYQYGPDVQVKRYQYAENYIKPTERSKFRIFTHLNDGISHVKDQTQTELVMSSRFFNARGESSQVGFKQILSNKLRKEEQVDDAFKINKMDDNYYLKAHLKHAERLNESKKFSSLLPEETQILLMNRLKNHQKEFMRDIKRKSLVQGAAELIKKTVKLSETDLFFEKFNQDQMGKAQEIDPDFIEFIDKNKIHPVASKAGSKVTIIDTLKSSQINDKIFMYKRIDENSEGHNILQAQKQQIMDINLTPMQKYYQDLRESHQIIDSHYQRKKNKTQK</sequence>
<gene>
    <name evidence="2" type="ORF">FGO68_gene14235</name>
</gene>
<protein>
    <submittedName>
        <fullName evidence="2">Uncharacterized protein</fullName>
    </submittedName>
</protein>
<feature type="compositionally biased region" description="Polar residues" evidence="1">
    <location>
        <begin position="297"/>
        <end position="306"/>
    </location>
</feature>
<proteinExistence type="predicted"/>
<evidence type="ECO:0000256" key="1">
    <source>
        <dbReference type="SAM" id="MobiDB-lite"/>
    </source>
</evidence>
<evidence type="ECO:0000313" key="3">
    <source>
        <dbReference type="Proteomes" id="UP000785679"/>
    </source>
</evidence>
<name>A0A8J8T476_HALGN</name>
<dbReference type="Proteomes" id="UP000785679">
    <property type="component" value="Unassembled WGS sequence"/>
</dbReference>
<reference evidence="2" key="1">
    <citation type="submission" date="2019-06" db="EMBL/GenBank/DDBJ databases">
        <authorList>
            <person name="Zheng W."/>
        </authorList>
    </citation>
    <scope>NUCLEOTIDE SEQUENCE</scope>
    <source>
        <strain evidence="2">QDHG01</strain>
    </source>
</reference>
<dbReference type="EMBL" id="RRYP01005821">
    <property type="protein sequence ID" value="TNV81707.1"/>
    <property type="molecule type" value="Genomic_DNA"/>
</dbReference>
<feature type="region of interest" description="Disordered" evidence="1">
    <location>
        <begin position="297"/>
        <end position="332"/>
    </location>
</feature>
<comment type="caution">
    <text evidence="2">The sequence shown here is derived from an EMBL/GenBank/DDBJ whole genome shotgun (WGS) entry which is preliminary data.</text>
</comment>